<dbReference type="AlphaFoldDB" id="A0A1B9GQX4"/>
<feature type="region of interest" description="Disordered" evidence="8">
    <location>
        <begin position="300"/>
        <end position="321"/>
    </location>
</feature>
<organism evidence="9 10">
    <name type="scientific">Kwoniella heveanensis BCC8398</name>
    <dbReference type="NCBI Taxonomy" id="1296120"/>
    <lineage>
        <taxon>Eukaryota</taxon>
        <taxon>Fungi</taxon>
        <taxon>Dikarya</taxon>
        <taxon>Basidiomycota</taxon>
        <taxon>Agaricomycotina</taxon>
        <taxon>Tremellomycetes</taxon>
        <taxon>Tremellales</taxon>
        <taxon>Cryptococcaceae</taxon>
        <taxon>Kwoniella</taxon>
    </lineage>
</organism>
<reference evidence="10" key="2">
    <citation type="submission" date="2013-12" db="EMBL/GenBank/DDBJ databases">
        <title>Evolution of pathogenesis and genome organization in the Tremellales.</title>
        <authorList>
            <person name="Cuomo C."/>
            <person name="Litvintseva A."/>
            <person name="Heitman J."/>
            <person name="Chen Y."/>
            <person name="Sun S."/>
            <person name="Springer D."/>
            <person name="Dromer F."/>
            <person name="Young S."/>
            <person name="Zeng Q."/>
            <person name="Chapman S."/>
            <person name="Gujja S."/>
            <person name="Saif S."/>
            <person name="Birren B."/>
        </authorList>
    </citation>
    <scope>NUCLEOTIDE SEQUENCE [LARGE SCALE GENOMIC DNA]</scope>
    <source>
        <strain evidence="10">BCC8398</strain>
    </source>
</reference>
<feature type="region of interest" description="Disordered" evidence="8">
    <location>
        <begin position="33"/>
        <end position="71"/>
    </location>
</feature>
<comment type="subcellular location">
    <subcellularLocation>
        <location evidence="1">Mitochondrion</location>
    </subcellularLocation>
</comment>
<evidence type="ECO:0000256" key="1">
    <source>
        <dbReference type="ARBA" id="ARBA00004173"/>
    </source>
</evidence>
<evidence type="ECO:0000256" key="2">
    <source>
        <dbReference type="ARBA" id="ARBA00009864"/>
    </source>
</evidence>
<keyword evidence="10" id="KW-1185">Reference proteome</keyword>
<proteinExistence type="inferred from homology"/>
<dbReference type="Pfam" id="PF13741">
    <property type="entry name" value="MRP-S25"/>
    <property type="match status" value="1"/>
</dbReference>
<dbReference type="GO" id="GO:0005763">
    <property type="term" value="C:mitochondrial small ribosomal subunit"/>
    <property type="evidence" value="ECO:0007669"/>
    <property type="project" value="InterPro"/>
</dbReference>
<evidence type="ECO:0000256" key="8">
    <source>
        <dbReference type="SAM" id="MobiDB-lite"/>
    </source>
</evidence>
<reference evidence="9 10" key="1">
    <citation type="submission" date="2013-07" db="EMBL/GenBank/DDBJ databases">
        <title>The Genome Sequence of Cryptococcus heveanensis BCC8398.</title>
        <authorList>
            <consortium name="The Broad Institute Genome Sequencing Platform"/>
            <person name="Cuomo C."/>
            <person name="Litvintseva A."/>
            <person name="Chen Y."/>
            <person name="Heitman J."/>
            <person name="Sun S."/>
            <person name="Springer D."/>
            <person name="Dromer F."/>
            <person name="Young S.K."/>
            <person name="Zeng Q."/>
            <person name="Gargeya S."/>
            <person name="Fitzgerald M."/>
            <person name="Abouelleil A."/>
            <person name="Alvarado L."/>
            <person name="Berlin A.M."/>
            <person name="Chapman S.B."/>
            <person name="Dewar J."/>
            <person name="Goldberg J."/>
            <person name="Griggs A."/>
            <person name="Gujja S."/>
            <person name="Hansen M."/>
            <person name="Howarth C."/>
            <person name="Imamovic A."/>
            <person name="Larimer J."/>
            <person name="McCowan C."/>
            <person name="Murphy C."/>
            <person name="Pearson M."/>
            <person name="Priest M."/>
            <person name="Roberts A."/>
            <person name="Saif S."/>
            <person name="Shea T."/>
            <person name="Sykes S."/>
            <person name="Wortman J."/>
            <person name="Nusbaum C."/>
            <person name="Birren B."/>
        </authorList>
    </citation>
    <scope>NUCLEOTIDE SEQUENCE [LARGE SCALE GENOMIC DNA]</scope>
    <source>
        <strain evidence="9 10">BCC8398</strain>
    </source>
</reference>
<dbReference type="GO" id="GO:0003735">
    <property type="term" value="F:structural constituent of ribosome"/>
    <property type="evidence" value="ECO:0007669"/>
    <property type="project" value="InterPro"/>
</dbReference>
<dbReference type="OrthoDB" id="5542239at2759"/>
<evidence type="ECO:0000256" key="3">
    <source>
        <dbReference type="ARBA" id="ARBA00022980"/>
    </source>
</evidence>
<dbReference type="PANTHER" id="PTHR37799">
    <property type="entry name" value="37S RIBOSOMAL PROTEIN S25, MITOCHONDRIAL"/>
    <property type="match status" value="1"/>
</dbReference>
<dbReference type="Proteomes" id="UP000092666">
    <property type="component" value="Unassembled WGS sequence"/>
</dbReference>
<sequence length="332" mass="37251">MRRIPSQVPQAVSRLLQASVLSTPPTWYIPVLTNPPPQLPARQTLNRPRASRPALQQQQQQASEAFTDVAYIPPGELEKRDRLRKYRSRKSAPARISYAEDRIRRQFFKDFPFEALRPTSLVEGQEIDQSVKISGEQWTRLEQRGLYPSVEDTIEFVLNVQRTQSLPLSQAYAIATAEFIELRGRHELATLAAEVEARHYGAQFKADAFERQFNLEEKSLSTLQPPSSASSSSTSRIKHKYKPVPRWRWSNTVSGDSIPSGEFTAGREYASRWKWEMPAPLEASLPSSASSFGVVEDAGAAAAVGKAGEQESESESESDLEFLQNVLSRSKA</sequence>
<protein>
    <recommendedName>
        <fullName evidence="6">Small ribosomal subunit protein mS23</fullName>
    </recommendedName>
    <alternativeName>
        <fullName evidence="7">37S ribosomal protein S25, mitochondrial</fullName>
    </alternativeName>
</protein>
<evidence type="ECO:0000313" key="10">
    <source>
        <dbReference type="Proteomes" id="UP000092666"/>
    </source>
</evidence>
<evidence type="ECO:0000256" key="7">
    <source>
        <dbReference type="ARBA" id="ARBA00035421"/>
    </source>
</evidence>
<comment type="similarity">
    <text evidence="2">Belongs to the mitochondrion-specific ribosomal protein mS23 family.</text>
</comment>
<evidence type="ECO:0000256" key="5">
    <source>
        <dbReference type="ARBA" id="ARBA00023274"/>
    </source>
</evidence>
<dbReference type="EMBL" id="KI669505">
    <property type="protein sequence ID" value="OCF33464.1"/>
    <property type="molecule type" value="Genomic_DNA"/>
</dbReference>
<dbReference type="STRING" id="1296120.A0A1B9GQX4"/>
<dbReference type="PANTHER" id="PTHR37799:SF1">
    <property type="entry name" value="SMALL RIBOSOMAL SUBUNIT PROTEIN MS23"/>
    <property type="match status" value="1"/>
</dbReference>
<name>A0A1B9GQX4_9TREE</name>
<evidence type="ECO:0000313" key="9">
    <source>
        <dbReference type="EMBL" id="OCF33464.1"/>
    </source>
</evidence>
<dbReference type="InterPro" id="IPR016939">
    <property type="entry name" value="Ribosomal_mS23_fun"/>
</dbReference>
<feature type="compositionally biased region" description="Acidic residues" evidence="8">
    <location>
        <begin position="310"/>
        <end position="320"/>
    </location>
</feature>
<keyword evidence="4" id="KW-0496">Mitochondrion</keyword>
<keyword evidence="3" id="KW-0689">Ribosomal protein</keyword>
<accession>A0A1B9GQX4</accession>
<gene>
    <name evidence="9" type="ORF">I316_04885</name>
</gene>
<evidence type="ECO:0000256" key="4">
    <source>
        <dbReference type="ARBA" id="ARBA00023128"/>
    </source>
</evidence>
<evidence type="ECO:0000256" key="6">
    <source>
        <dbReference type="ARBA" id="ARBA00035137"/>
    </source>
</evidence>
<keyword evidence="5" id="KW-0687">Ribonucleoprotein</keyword>